<feature type="non-terminal residue" evidence="1">
    <location>
        <position position="1"/>
    </location>
</feature>
<dbReference type="EMBL" id="BART01040759">
    <property type="protein sequence ID" value="GAH30827.1"/>
    <property type="molecule type" value="Genomic_DNA"/>
</dbReference>
<sequence length="77" mass="8545">IYHKNESFSFDDALGGSFGGKTIAMGDQIIVVFKLDESFLAKLTEGKHTLSVESEKFPNIEIGFELTKNSMNQKFAP</sequence>
<organism evidence="1">
    <name type="scientific">marine sediment metagenome</name>
    <dbReference type="NCBI Taxonomy" id="412755"/>
    <lineage>
        <taxon>unclassified sequences</taxon>
        <taxon>metagenomes</taxon>
        <taxon>ecological metagenomes</taxon>
    </lineage>
</organism>
<reference evidence="1" key="1">
    <citation type="journal article" date="2014" name="Front. Microbiol.">
        <title>High frequency of phylogenetically diverse reductive dehalogenase-homologous genes in deep subseafloor sedimentary metagenomes.</title>
        <authorList>
            <person name="Kawai M."/>
            <person name="Futagami T."/>
            <person name="Toyoda A."/>
            <person name="Takaki Y."/>
            <person name="Nishi S."/>
            <person name="Hori S."/>
            <person name="Arai W."/>
            <person name="Tsubouchi T."/>
            <person name="Morono Y."/>
            <person name="Uchiyama I."/>
            <person name="Ito T."/>
            <person name="Fujiyama A."/>
            <person name="Inagaki F."/>
            <person name="Takami H."/>
        </authorList>
    </citation>
    <scope>NUCLEOTIDE SEQUENCE</scope>
    <source>
        <strain evidence="1">Expedition CK06-06</strain>
    </source>
</reference>
<name>X1EDY0_9ZZZZ</name>
<dbReference type="AlphaFoldDB" id="X1EDY0"/>
<proteinExistence type="predicted"/>
<comment type="caution">
    <text evidence="1">The sequence shown here is derived from an EMBL/GenBank/DDBJ whole genome shotgun (WGS) entry which is preliminary data.</text>
</comment>
<protein>
    <submittedName>
        <fullName evidence="1">Uncharacterized protein</fullName>
    </submittedName>
</protein>
<accession>X1EDY0</accession>
<gene>
    <name evidence="1" type="ORF">S01H4_66109</name>
</gene>
<evidence type="ECO:0000313" key="1">
    <source>
        <dbReference type="EMBL" id="GAH30827.1"/>
    </source>
</evidence>